<keyword evidence="2" id="KW-0812">Transmembrane</keyword>
<protein>
    <submittedName>
        <fullName evidence="3">Uncharacterized protein</fullName>
    </submittedName>
</protein>
<feature type="transmembrane region" description="Helical" evidence="2">
    <location>
        <begin position="281"/>
        <end position="300"/>
    </location>
</feature>
<feature type="region of interest" description="Disordered" evidence="1">
    <location>
        <begin position="1"/>
        <end position="98"/>
    </location>
</feature>
<feature type="transmembrane region" description="Helical" evidence="2">
    <location>
        <begin position="208"/>
        <end position="227"/>
    </location>
</feature>
<reference evidence="3 4" key="1">
    <citation type="submission" date="2018-01" db="EMBL/GenBank/DDBJ databases">
        <title>Cryobacterium sp. nov., from glaciers in China.</title>
        <authorList>
            <person name="Liu Q."/>
            <person name="Xin Y.-H."/>
        </authorList>
    </citation>
    <scope>NUCLEOTIDE SEQUENCE [LARGE SCALE GENOMIC DNA]</scope>
    <source>
        <strain evidence="3 4">TMN-42</strain>
    </source>
</reference>
<evidence type="ECO:0000256" key="1">
    <source>
        <dbReference type="SAM" id="MobiDB-lite"/>
    </source>
</evidence>
<feature type="compositionally biased region" description="Basic and acidic residues" evidence="1">
    <location>
        <begin position="10"/>
        <end position="24"/>
    </location>
</feature>
<gene>
    <name evidence="3" type="ORF">C3B61_00330</name>
</gene>
<evidence type="ECO:0000256" key="2">
    <source>
        <dbReference type="SAM" id="Phobius"/>
    </source>
</evidence>
<keyword evidence="2" id="KW-1133">Transmembrane helix</keyword>
<feature type="transmembrane region" description="Helical" evidence="2">
    <location>
        <begin position="234"/>
        <end position="261"/>
    </location>
</feature>
<feature type="compositionally biased region" description="Basic and acidic residues" evidence="1">
    <location>
        <begin position="38"/>
        <end position="48"/>
    </location>
</feature>
<dbReference type="RefSeq" id="WP_103459147.1">
    <property type="nucleotide sequence ID" value="NZ_PPXD01000001.1"/>
</dbReference>
<keyword evidence="2" id="KW-0472">Membrane</keyword>
<name>A0A2S3ZMP5_9MICO</name>
<dbReference type="Proteomes" id="UP000237340">
    <property type="component" value="Unassembled WGS sequence"/>
</dbReference>
<feature type="transmembrane region" description="Helical" evidence="2">
    <location>
        <begin position="164"/>
        <end position="188"/>
    </location>
</feature>
<dbReference type="AlphaFoldDB" id="A0A2S3ZMP5"/>
<comment type="caution">
    <text evidence="3">The sequence shown here is derived from an EMBL/GenBank/DDBJ whole genome shotgun (WGS) entry which is preliminary data.</text>
</comment>
<evidence type="ECO:0000313" key="3">
    <source>
        <dbReference type="EMBL" id="POH70103.1"/>
    </source>
</evidence>
<sequence length="331" mass="35370">MTDTTPPEGNKNHNPDAPTEHIYDDANPEPTTVADPSKTVDEPVREPVAETSTPEPAYVPGEPIDYEPATPVTVNASEAQTEKVERLTAEPTPAEVARDEAVAEQKNYTPTYVPTPAAATVPAAAAQPTVQPPVQQQTQQFSQSPVYVTAPTPPKTLGNRAAGILIGLIATAVFALVYAVIAFFISAANAANVADATARFTDFLVLPVYYVPVIFFFLAFALLVAVLNRAGWWAYVLGGFLVAVVVYFSYIGGALLAVQAWNLTPAEAARFVSTQWLNPGAIAAAVVAREVPIWFGAWIARRGRSITAKNIAAKAEYERQLAEGPQLARPV</sequence>
<keyword evidence="4" id="KW-1185">Reference proteome</keyword>
<proteinExistence type="predicted"/>
<evidence type="ECO:0000313" key="4">
    <source>
        <dbReference type="Proteomes" id="UP000237340"/>
    </source>
</evidence>
<dbReference type="EMBL" id="PPXD01000001">
    <property type="protein sequence ID" value="POH70103.1"/>
    <property type="molecule type" value="Genomic_DNA"/>
</dbReference>
<organism evidence="3 4">
    <name type="scientific">Cryobacterium zongtaii</name>
    <dbReference type="NCBI Taxonomy" id="1259217"/>
    <lineage>
        <taxon>Bacteria</taxon>
        <taxon>Bacillati</taxon>
        <taxon>Actinomycetota</taxon>
        <taxon>Actinomycetes</taxon>
        <taxon>Micrococcales</taxon>
        <taxon>Microbacteriaceae</taxon>
        <taxon>Cryobacterium</taxon>
    </lineage>
</organism>
<accession>A0A2S3ZMP5</accession>